<dbReference type="InterPro" id="IPR029510">
    <property type="entry name" value="Ald_DH_CS_GLU"/>
</dbReference>
<dbReference type="SUPFAM" id="SSF53720">
    <property type="entry name" value="ALDH-like"/>
    <property type="match status" value="1"/>
</dbReference>
<sequence>MYIVYKLNYIDILNMIQTAVKYICLQHKGVFKMEKFKDLNKSFINGEWMEGLSQRRYNILNPYNNAVISNVSLATSKQLEESFEIAKNAQKGWAKTSAEKRRQVLLKVGEFLQENRNEIVEMISRETGGSLIKANVEFQLTMEIVGESTNMVDEIYQMHEVPSAIEHKVNHIHRLPLGVISSISPFNFPMNLSMRTIAPAIALGNAVVHKPDVQVGFTGGIIIAAAFEYAGLPKGVFNMILTDLEEIGDGMLTNPIPKLISFTGSTPVGQHIGAIAGKNLKRVALELGGNNPFIVLSDADVDRAVDAAIFGKYIHQGQICMCINRIIVHKDLYEDFTAKFVERAKALPFGDQLDPKTIIGPLVNERQLEKVQQIIEETKAAGVNVALEGKRISNVLTPTIFRDVQNSDKIAQTEMFSPVVSIIRTETDEEAIDIANDTIYGLSSAIFTSDLEKGERLGLQIDSGMTHINDQTVNDGTNIPFGGNKMSGLGRFGSPWIVEEFTVTKWISLQTHYREYPF</sequence>
<dbReference type="PANTHER" id="PTHR42986:SF1">
    <property type="entry name" value="BENZALDEHYDE DEHYDROGENASE YFMT"/>
    <property type="match status" value="1"/>
</dbReference>
<dbReference type="InterPro" id="IPR016160">
    <property type="entry name" value="Ald_DH_CS_CYS"/>
</dbReference>
<comment type="similarity">
    <text evidence="1 5">Belongs to the aldehyde dehydrogenase family.</text>
</comment>
<dbReference type="Gene3D" id="3.40.309.10">
    <property type="entry name" value="Aldehyde Dehydrogenase, Chain A, domain 2"/>
    <property type="match status" value="1"/>
</dbReference>
<dbReference type="PANTHER" id="PTHR42986">
    <property type="entry name" value="BENZALDEHYDE DEHYDROGENASE YFMT"/>
    <property type="match status" value="1"/>
</dbReference>
<dbReference type="FunFam" id="3.40.309.10:FF:000009">
    <property type="entry name" value="Aldehyde dehydrogenase A"/>
    <property type="match status" value="1"/>
</dbReference>
<evidence type="ECO:0000256" key="3">
    <source>
        <dbReference type="ARBA" id="ARBA00023027"/>
    </source>
</evidence>
<dbReference type="EMBL" id="CCXW01000001">
    <property type="protein sequence ID" value="CEG30490.1"/>
    <property type="molecule type" value="Genomic_DNA"/>
</dbReference>
<dbReference type="InterPro" id="IPR016163">
    <property type="entry name" value="Ald_DH_C"/>
</dbReference>
<evidence type="ECO:0000259" key="6">
    <source>
        <dbReference type="Pfam" id="PF00171"/>
    </source>
</evidence>
<feature type="active site" evidence="4">
    <location>
        <position position="286"/>
    </location>
</feature>
<keyword evidence="8" id="KW-1185">Reference proteome</keyword>
<accession>A0AAN2TQU3</accession>
<organism evidence="7 8">
    <name type="scientific">Peribacillus simplex</name>
    <dbReference type="NCBI Taxonomy" id="1478"/>
    <lineage>
        <taxon>Bacteria</taxon>
        <taxon>Bacillati</taxon>
        <taxon>Bacillota</taxon>
        <taxon>Bacilli</taxon>
        <taxon>Bacillales</taxon>
        <taxon>Bacillaceae</taxon>
        <taxon>Peribacillus</taxon>
    </lineage>
</organism>
<reference evidence="7 8" key="1">
    <citation type="journal article" date="2014" name="Genome Announc.">
        <title>Genome Sequence of Bacillus simplex Strain P558, Isolated from a Human Fecal Sample.</title>
        <authorList>
            <person name="Croce O."/>
            <person name="Hugon P."/>
            <person name="Lagier J.C."/>
            <person name="Bibi F."/>
            <person name="Robert C."/>
            <person name="Azhar E.I."/>
            <person name="Raoult D."/>
            <person name="Fournier P.E."/>
        </authorList>
    </citation>
    <scope>NUCLEOTIDE SEQUENCE [LARGE SCALE GENOMIC DNA]</scope>
    <source>
        <strain evidence="7 8">P558</strain>
    </source>
</reference>
<name>A0AAN2TQU3_9BACI</name>
<keyword evidence="3" id="KW-0520">NAD</keyword>
<comment type="caution">
    <text evidence="7">The sequence shown here is derived from an EMBL/GenBank/DDBJ whole genome shotgun (WGS) entry which is preliminary data.</text>
</comment>
<dbReference type="Gene3D" id="3.40.605.10">
    <property type="entry name" value="Aldehyde Dehydrogenase, Chain A, domain 1"/>
    <property type="match status" value="1"/>
</dbReference>
<dbReference type="Proteomes" id="UP000182110">
    <property type="component" value="Unassembled WGS sequence"/>
</dbReference>
<evidence type="ECO:0000256" key="4">
    <source>
        <dbReference type="PROSITE-ProRule" id="PRU10007"/>
    </source>
</evidence>
<dbReference type="Pfam" id="PF00171">
    <property type="entry name" value="Aldedh"/>
    <property type="match status" value="1"/>
</dbReference>
<proteinExistence type="inferred from homology"/>
<evidence type="ECO:0000313" key="8">
    <source>
        <dbReference type="Proteomes" id="UP000182110"/>
    </source>
</evidence>
<feature type="domain" description="Aldehyde dehydrogenase" evidence="6">
    <location>
        <begin position="48"/>
        <end position="507"/>
    </location>
</feature>
<evidence type="ECO:0000256" key="2">
    <source>
        <dbReference type="ARBA" id="ARBA00023002"/>
    </source>
</evidence>
<evidence type="ECO:0000256" key="1">
    <source>
        <dbReference type="ARBA" id="ARBA00009986"/>
    </source>
</evidence>
<dbReference type="PROSITE" id="PS00687">
    <property type="entry name" value="ALDEHYDE_DEHYDR_GLU"/>
    <property type="match status" value="1"/>
</dbReference>
<dbReference type="AlphaFoldDB" id="A0AAN2TQU3"/>
<dbReference type="InterPro" id="IPR016161">
    <property type="entry name" value="Ald_DH/histidinol_DH"/>
</dbReference>
<dbReference type="PROSITE" id="PS00070">
    <property type="entry name" value="ALDEHYDE_DEHYDR_CYS"/>
    <property type="match status" value="1"/>
</dbReference>
<evidence type="ECO:0000256" key="5">
    <source>
        <dbReference type="RuleBase" id="RU003345"/>
    </source>
</evidence>
<keyword evidence="2 5" id="KW-0560">Oxidoreductase</keyword>
<evidence type="ECO:0000313" key="7">
    <source>
        <dbReference type="EMBL" id="CEG30490.1"/>
    </source>
</evidence>
<protein>
    <submittedName>
        <fullName evidence="7">Aldehyde dehydrogenase</fullName>
    </submittedName>
</protein>
<dbReference type="InterPro" id="IPR016162">
    <property type="entry name" value="Ald_DH_N"/>
</dbReference>
<gene>
    <name evidence="7" type="primary">aldY</name>
    <name evidence="7" type="ORF">BN1180_00594</name>
</gene>
<dbReference type="GO" id="GO:0016620">
    <property type="term" value="F:oxidoreductase activity, acting on the aldehyde or oxo group of donors, NAD or NADP as acceptor"/>
    <property type="evidence" value="ECO:0007669"/>
    <property type="project" value="InterPro"/>
</dbReference>
<dbReference type="InterPro" id="IPR015590">
    <property type="entry name" value="Aldehyde_DH_dom"/>
</dbReference>